<feature type="region of interest" description="Disordered" evidence="1">
    <location>
        <begin position="1644"/>
        <end position="1663"/>
    </location>
</feature>
<sequence>MTGTPIATMVDFTGGALNAAILHETPIFTFSKERPFLASDFLAPPPVAAPKAWERVPVIALRRCGPRQIWKRVGGLVIPPPVDPAFVELDSRGRGQRKRARTEHYVPTFANYNVDERYYAIHNGTPDLAEARAYLSAAASYLAREAPDPRLVAKILARRASYPDDRLNYVPRKRHNSRWPLQQLTNPTRMLAEMQPYIELNVPAEPETVEPAHHIQGTQLMRRSTRRASSRLSLIPSEDSPSRMDFSPIKPPVSRIMSPVKRSPTKLSSPRKVAESPLRKFRVTATPTKVILKPSRLSLSAQTPVKSTPLKSTPIRPASVSESDSEVTPAHLLHLSPLLFDQPIPETPSVPEHENRRRISLLSARRSDVRPSFITRLLKEFERDAPERRHSFSLAVQAVADATTTSRRNSVNPSCIGSEDAAARENSEDATEQIDKQEPVPPAPTRTLEVDVGTNLDIFGHRRKDVRPWAQTPTPTRTAQIPFEESTVTSSPLKAVHGVPLPVEPVGSAPAAPSIAVFDSTVGVTNSENDANLAPTQDSRDPTPEPTSPDQQPEGEESPAPLIVEEPTNTEIEANDGFEPLHPEGLSTILEEDSVLEAFTPVKHHNLPTRSSPMKPSSPLPLGHVTLGTPAVGASSPAGLHQEGTSLQELPSEAPSSPTPFRRPTPEKFGFGAQPSANSHRRYSAAHELLTEVPSPVPTAEKSAVGALSPATSQQESVDTEEELEGMPSEIEAARQPTPESHDNNASAPIVADNDDKVSDDVPQDMASSPALAQEATPETAEVCASPAVSSHLESTAQDESVEEVTSGPTSPHEVTPEIANIDVSCSAVKEDGNDDQPSSEDAVPPSSPAQQANSSPLVADEDTITVETGSPRSATPMTSISEAPVSPTADVEDSTSEEKAEDTPAAPSLASPIRSDYSVGRDEIEEHKEEPPADETPIQGENDDAARPIEPNSPCNNGQACPEPALCPEEQSSPNSEPTSEDDITLTKNYVAAAEDVMAESHSLPQSGGVGDNGETDSSASFVDSFIPKDKDANELTVPPAEDKEDETSDTSSVMDHDESADRSMSVEQATIDEVLPSSADALEDSSTSQIRDPTPEEESDSIEAAPTESEDVSGAQEDSPESSTSSPGNSDDENSGDEIEGDEIEVVEQVGAEDSLISDDEDDVSLITEQPIRVENDTLSLRSLHEESETDMIRKFISKVAADKSAKAAAAAELENRSPPQADSDSPAEDFETPPKRTPLSEKSPNSPSPTKKRKLDELADEPGKEESPKMAGESPVTRTVKRRKALVENSEPPTEEGDDSEGAPRRSSRQRKTLINLKSAPSANSIAKSTIPVRMPGMEMMDTVRARNDQKDVAAVTRYNTRKNKGSALFPQVVLKKMEKMNKQGKEYVYSSSSVVNNKASETEKKKKNKGVRWAETLARFQDEASAPVNSKTRALSSSLLADVLKADAALDDDIDELADEPVVSSKKVSTPRVLKTAKSQIKSRTKIAPEATTSKPSIPKPRKVAPPPPTPTTRRAAAAPSIPAPAPTPTRKVLPTPAPKPTTSIHKVTAPPKRATRSGKSLVPTPIKSTPAVKPKTTVPAAPPPPLPAPHRGPGRPRLNLASSTTTSTPISNKVNKTPAATSKTVVTAAARRASRVAAGLGMSVNGTPAPKRRGRSAS</sequence>
<feature type="region of interest" description="Disordered" evidence="1">
    <location>
        <begin position="232"/>
        <end position="274"/>
    </location>
</feature>
<dbReference type="EMBL" id="NMPR01000102">
    <property type="protein sequence ID" value="KAA8630504.1"/>
    <property type="molecule type" value="Genomic_DNA"/>
</dbReference>
<feature type="compositionally biased region" description="Low complexity" evidence="1">
    <location>
        <begin position="611"/>
        <end position="622"/>
    </location>
</feature>
<feature type="region of interest" description="Disordered" evidence="1">
    <location>
        <begin position="1203"/>
        <end position="1337"/>
    </location>
</feature>
<feature type="compositionally biased region" description="Polar residues" evidence="1">
    <location>
        <begin position="402"/>
        <end position="415"/>
    </location>
</feature>
<evidence type="ECO:0000313" key="2">
    <source>
        <dbReference type="EMBL" id="KAA8630504.1"/>
    </source>
</evidence>
<feature type="compositionally biased region" description="Polar residues" evidence="1">
    <location>
        <begin position="788"/>
        <end position="799"/>
    </location>
</feature>
<feature type="compositionally biased region" description="Pro residues" evidence="1">
    <location>
        <begin position="1585"/>
        <end position="1595"/>
    </location>
</feature>
<feature type="compositionally biased region" description="Acidic residues" evidence="1">
    <location>
        <begin position="1132"/>
        <end position="1148"/>
    </location>
</feature>
<feature type="region of interest" description="Disordered" evidence="1">
    <location>
        <begin position="604"/>
        <end position="1172"/>
    </location>
</feature>
<feature type="compositionally biased region" description="Polar residues" evidence="1">
    <location>
        <begin position="1322"/>
        <end position="1331"/>
    </location>
</feature>
<feature type="compositionally biased region" description="Low complexity" evidence="1">
    <location>
        <begin position="1516"/>
        <end position="1525"/>
    </location>
</feature>
<accession>A0A8S8ZIM8</accession>
<feature type="compositionally biased region" description="Polar residues" evidence="1">
    <location>
        <begin position="302"/>
        <end position="311"/>
    </location>
</feature>
<feature type="compositionally biased region" description="Polar residues" evidence="1">
    <location>
        <begin position="866"/>
        <end position="882"/>
    </location>
</feature>
<feature type="compositionally biased region" description="Basic and acidic residues" evidence="1">
    <location>
        <begin position="920"/>
        <end position="932"/>
    </location>
</feature>
<name>A0A8S8ZIM8_SORMA</name>
<gene>
    <name evidence="2" type="ORF">SMACR_07450</name>
</gene>
<feature type="region of interest" description="Disordered" evidence="1">
    <location>
        <begin position="402"/>
        <end position="447"/>
    </location>
</feature>
<organism evidence="2 3">
    <name type="scientific">Sordaria macrospora</name>
    <dbReference type="NCBI Taxonomy" id="5147"/>
    <lineage>
        <taxon>Eukaryota</taxon>
        <taxon>Fungi</taxon>
        <taxon>Dikarya</taxon>
        <taxon>Ascomycota</taxon>
        <taxon>Pezizomycotina</taxon>
        <taxon>Sordariomycetes</taxon>
        <taxon>Sordariomycetidae</taxon>
        <taxon>Sordariales</taxon>
        <taxon>Sordariaceae</taxon>
        <taxon>Sordaria</taxon>
    </lineage>
</organism>
<feature type="compositionally biased region" description="Basic and acidic residues" evidence="1">
    <location>
        <begin position="1257"/>
        <end position="1271"/>
    </location>
</feature>
<proteinExistence type="predicted"/>
<dbReference type="VEuPathDB" id="FungiDB:SMAC_07450"/>
<feature type="region of interest" description="Disordered" evidence="1">
    <location>
        <begin position="1460"/>
        <end position="1630"/>
    </location>
</feature>
<evidence type="ECO:0000256" key="1">
    <source>
        <dbReference type="SAM" id="MobiDB-lite"/>
    </source>
</evidence>
<protein>
    <submittedName>
        <fullName evidence="2">Uncharacterized protein</fullName>
    </submittedName>
</protein>
<dbReference type="OMA" id="PTCIEAE"/>
<comment type="caution">
    <text evidence="2">The sequence shown here is derived from an EMBL/GenBank/DDBJ whole genome shotgun (WGS) entry which is preliminary data.</text>
</comment>
<feature type="region of interest" description="Disordered" evidence="1">
    <location>
        <begin position="525"/>
        <end position="584"/>
    </location>
</feature>
<feature type="compositionally biased region" description="Low complexity" evidence="1">
    <location>
        <begin position="1575"/>
        <end position="1584"/>
    </location>
</feature>
<dbReference type="Proteomes" id="UP000433876">
    <property type="component" value="Unassembled WGS sequence"/>
</dbReference>
<evidence type="ECO:0000313" key="3">
    <source>
        <dbReference type="Proteomes" id="UP000433876"/>
    </source>
</evidence>
<feature type="compositionally biased region" description="Basic and acidic residues" evidence="1">
    <location>
        <begin position="421"/>
        <end position="438"/>
    </location>
</feature>
<feature type="compositionally biased region" description="Polar residues" evidence="1">
    <location>
        <begin position="1605"/>
        <end position="1620"/>
    </location>
</feature>
<reference evidence="2 3" key="1">
    <citation type="submission" date="2017-07" db="EMBL/GenBank/DDBJ databases">
        <title>Genome sequence of the Sordaria macrospora wild type strain R19027.</title>
        <authorList>
            <person name="Nowrousian M."/>
            <person name="Teichert I."/>
            <person name="Kueck U."/>
        </authorList>
    </citation>
    <scope>NUCLEOTIDE SEQUENCE [LARGE SCALE GENOMIC DNA]</scope>
    <source>
        <strain evidence="2 3">R19027</strain>
        <tissue evidence="2">Mycelium</tissue>
    </source>
</reference>
<feature type="compositionally biased region" description="Polar residues" evidence="1">
    <location>
        <begin position="525"/>
        <end position="537"/>
    </location>
</feature>
<feature type="region of interest" description="Disordered" evidence="1">
    <location>
        <begin position="302"/>
        <end position="324"/>
    </location>
</feature>
<feature type="compositionally biased region" description="Polar residues" evidence="1">
    <location>
        <begin position="1243"/>
        <end position="1252"/>
    </location>
</feature>